<name>A0A446ZIJ6_ACICA</name>
<dbReference type="Proteomes" id="UP000294355">
    <property type="component" value="Chromosome"/>
</dbReference>
<dbReference type="RefSeq" id="WP_227549236.1">
    <property type="nucleotide sequence ID" value="NZ_LS999521.1"/>
</dbReference>
<protein>
    <submittedName>
        <fullName evidence="1">Uncharacterized protein</fullName>
    </submittedName>
</protein>
<reference evidence="1 2" key="1">
    <citation type="submission" date="2018-08" db="EMBL/GenBank/DDBJ databases">
        <authorList>
            <person name="Gonzaga-Molto A."/>
        </authorList>
    </citation>
    <scope>NUCLEOTIDE SEQUENCE [LARGE SCALE GENOMIC DNA]</scope>
    <source>
        <strain evidence="1">Acinetobacter calcoaceticus str. 2117</strain>
    </source>
</reference>
<accession>A0A446ZIJ6</accession>
<organism evidence="1 2">
    <name type="scientific">Acinetobacter calcoaceticus</name>
    <dbReference type="NCBI Taxonomy" id="471"/>
    <lineage>
        <taxon>Bacteria</taxon>
        <taxon>Pseudomonadati</taxon>
        <taxon>Pseudomonadota</taxon>
        <taxon>Gammaproteobacteria</taxon>
        <taxon>Moraxellales</taxon>
        <taxon>Moraxellaceae</taxon>
        <taxon>Acinetobacter</taxon>
        <taxon>Acinetobacter calcoaceticus/baumannii complex</taxon>
    </lineage>
</organism>
<evidence type="ECO:0000313" key="1">
    <source>
        <dbReference type="EMBL" id="VAX44231.1"/>
    </source>
</evidence>
<evidence type="ECO:0000313" key="2">
    <source>
        <dbReference type="Proteomes" id="UP000294355"/>
    </source>
</evidence>
<gene>
    <name evidence="1" type="ORF">AC2117_01410</name>
</gene>
<dbReference type="AlphaFoldDB" id="A0A446ZIJ6"/>
<dbReference type="EMBL" id="LS999521">
    <property type="protein sequence ID" value="VAX44231.1"/>
    <property type="molecule type" value="Genomic_DNA"/>
</dbReference>
<sequence length="52" mass="5475">MLPVLIILMQLKHQVDAVNVAGGRPIKLMSPISISEQKGTATIGYIGSTPAD</sequence>
<proteinExistence type="predicted"/>